<proteinExistence type="predicted"/>
<dbReference type="AlphaFoldDB" id="A0A8B6H8G5"/>
<evidence type="ECO:0000313" key="2">
    <source>
        <dbReference type="Proteomes" id="UP000596742"/>
    </source>
</evidence>
<reference evidence="1" key="1">
    <citation type="submission" date="2018-11" db="EMBL/GenBank/DDBJ databases">
        <authorList>
            <person name="Alioto T."/>
            <person name="Alioto T."/>
        </authorList>
    </citation>
    <scope>NUCLEOTIDE SEQUENCE</scope>
</reference>
<dbReference type="Proteomes" id="UP000596742">
    <property type="component" value="Unassembled WGS sequence"/>
</dbReference>
<dbReference type="OrthoDB" id="6161627at2759"/>
<protein>
    <submittedName>
        <fullName evidence="1">Uncharacterized protein</fullName>
    </submittedName>
</protein>
<keyword evidence="2" id="KW-1185">Reference proteome</keyword>
<evidence type="ECO:0000313" key="1">
    <source>
        <dbReference type="EMBL" id="VDI75209.1"/>
    </source>
</evidence>
<sequence length="218" mass="25125">MTISNFVDYPKRELNLEGSLLCLKQLHNFSLEQCRLKLTSSKEKQLRNQNLSDKSGEGYHEKDTIDEKLDALLSNKPDENPVHVLQSQNFFVLTVQESMHELNYAASVFCVELLDFHNFVLDPWNLGIAMRYYNRCPQTYSIPPIWPERNECENIIKQISTGVYTLSSTDTLLKVKTMLQNVDTYIDNCVPTVSGLPIRQKLSRKQKMVTLINSVHTP</sequence>
<gene>
    <name evidence="1" type="ORF">MGAL_10B091462</name>
</gene>
<organism evidence="1 2">
    <name type="scientific">Mytilus galloprovincialis</name>
    <name type="common">Mediterranean mussel</name>
    <dbReference type="NCBI Taxonomy" id="29158"/>
    <lineage>
        <taxon>Eukaryota</taxon>
        <taxon>Metazoa</taxon>
        <taxon>Spiralia</taxon>
        <taxon>Lophotrochozoa</taxon>
        <taxon>Mollusca</taxon>
        <taxon>Bivalvia</taxon>
        <taxon>Autobranchia</taxon>
        <taxon>Pteriomorphia</taxon>
        <taxon>Mytilida</taxon>
        <taxon>Mytiloidea</taxon>
        <taxon>Mytilidae</taxon>
        <taxon>Mytilinae</taxon>
        <taxon>Mytilus</taxon>
    </lineage>
</organism>
<comment type="caution">
    <text evidence="1">The sequence shown here is derived from an EMBL/GenBank/DDBJ whole genome shotgun (WGS) entry which is preliminary data.</text>
</comment>
<accession>A0A8B6H8G5</accession>
<dbReference type="EMBL" id="UYJE01009645">
    <property type="protein sequence ID" value="VDI75209.1"/>
    <property type="molecule type" value="Genomic_DNA"/>
</dbReference>
<name>A0A8B6H8G5_MYTGA</name>